<dbReference type="GO" id="GO:0006281">
    <property type="term" value="P:DNA repair"/>
    <property type="evidence" value="ECO:0007669"/>
    <property type="project" value="UniProtKB-KW"/>
</dbReference>
<evidence type="ECO:0000256" key="7">
    <source>
        <dbReference type="ARBA" id="ARBA00023125"/>
    </source>
</evidence>
<organism evidence="14 15">
    <name type="scientific">Horticoccus luteus</name>
    <dbReference type="NCBI Taxonomy" id="2862869"/>
    <lineage>
        <taxon>Bacteria</taxon>
        <taxon>Pseudomonadati</taxon>
        <taxon>Verrucomicrobiota</taxon>
        <taxon>Opitutia</taxon>
        <taxon>Opitutales</taxon>
        <taxon>Opitutaceae</taxon>
        <taxon>Horticoccus</taxon>
    </lineage>
</organism>
<dbReference type="GO" id="GO:0005737">
    <property type="term" value="C:cytoplasm"/>
    <property type="evidence" value="ECO:0007669"/>
    <property type="project" value="UniProtKB-SubCell"/>
</dbReference>
<evidence type="ECO:0000256" key="10">
    <source>
        <dbReference type="ARBA" id="ARBA00061478"/>
    </source>
</evidence>
<dbReference type="AlphaFoldDB" id="A0A8F9XG31"/>
<dbReference type="FunFam" id="3.40.50.300:FF:000309">
    <property type="entry name" value="ABC transporter ATP-binding protein"/>
    <property type="match status" value="1"/>
</dbReference>
<dbReference type="Pfam" id="PF12848">
    <property type="entry name" value="ABC_tran_Xtn"/>
    <property type="match status" value="1"/>
</dbReference>
<evidence type="ECO:0000256" key="12">
    <source>
        <dbReference type="SAM" id="MobiDB-lite"/>
    </source>
</evidence>
<dbReference type="Pfam" id="PF00005">
    <property type="entry name" value="ABC_tran"/>
    <property type="match status" value="2"/>
</dbReference>
<dbReference type="EMBL" id="CP080507">
    <property type="protein sequence ID" value="QYM77785.1"/>
    <property type="molecule type" value="Genomic_DNA"/>
</dbReference>
<evidence type="ECO:0000313" key="15">
    <source>
        <dbReference type="Proteomes" id="UP000825051"/>
    </source>
</evidence>
<evidence type="ECO:0000256" key="1">
    <source>
        <dbReference type="ARBA" id="ARBA00022490"/>
    </source>
</evidence>
<dbReference type="GO" id="GO:0043022">
    <property type="term" value="F:ribosome binding"/>
    <property type="evidence" value="ECO:0007669"/>
    <property type="project" value="UniProtKB-UniRule"/>
</dbReference>
<dbReference type="InterPro" id="IPR017871">
    <property type="entry name" value="ABC_transporter-like_CS"/>
</dbReference>
<protein>
    <recommendedName>
        <fullName evidence="11">ATP-binding protein Uup</fullName>
        <ecNumber evidence="11">3.6.1.-</ecNumber>
    </recommendedName>
</protein>
<keyword evidence="15" id="KW-1185">Reference proteome</keyword>
<dbReference type="PROSITE" id="PS00211">
    <property type="entry name" value="ABC_TRANSPORTER_1"/>
    <property type="match status" value="1"/>
</dbReference>
<evidence type="ECO:0000313" key="14">
    <source>
        <dbReference type="EMBL" id="QYM77785.1"/>
    </source>
</evidence>
<dbReference type="EC" id="3.6.1.-" evidence="11"/>
<evidence type="ECO:0000256" key="11">
    <source>
        <dbReference type="HAMAP-Rule" id="MF_00848"/>
    </source>
</evidence>
<dbReference type="HAMAP" id="MF_00848">
    <property type="entry name" value="Uup"/>
    <property type="match status" value="1"/>
</dbReference>
<dbReference type="Gene3D" id="1.10.287.380">
    <property type="entry name" value="Valyl-tRNA synthetase, C-terminal domain"/>
    <property type="match status" value="1"/>
</dbReference>
<dbReference type="PANTHER" id="PTHR42855:SF1">
    <property type="entry name" value="ABC TRANSPORTER DOMAIN-CONTAINING PROTEIN"/>
    <property type="match status" value="1"/>
</dbReference>
<dbReference type="Pfam" id="PF16326">
    <property type="entry name" value="ABC_tran_CTD"/>
    <property type="match status" value="1"/>
</dbReference>
<dbReference type="InterPro" id="IPR003439">
    <property type="entry name" value="ABC_transporter-like_ATP-bd"/>
</dbReference>
<dbReference type="PROSITE" id="PS50893">
    <property type="entry name" value="ABC_TRANSPORTER_2"/>
    <property type="match status" value="2"/>
</dbReference>
<comment type="similarity">
    <text evidence="10 11">Belongs to the ABC transporter superfamily. ABCF family. Uup subfamily.</text>
</comment>
<feature type="domain" description="ABC transporter" evidence="13">
    <location>
        <begin position="288"/>
        <end position="507"/>
    </location>
</feature>
<accession>A0A8F9XG31</accession>
<feature type="compositionally biased region" description="Low complexity" evidence="12">
    <location>
        <begin position="517"/>
        <end position="527"/>
    </location>
</feature>
<name>A0A8F9XG31_9BACT</name>
<keyword evidence="2 11" id="KW-0677">Repeat</keyword>
<proteinExistence type="inferred from homology"/>
<comment type="catalytic activity">
    <reaction evidence="9 11">
        <text>ATP + H2O = ADP + phosphate + H(+)</text>
        <dbReference type="Rhea" id="RHEA:13065"/>
        <dbReference type="ChEBI" id="CHEBI:15377"/>
        <dbReference type="ChEBI" id="CHEBI:15378"/>
        <dbReference type="ChEBI" id="CHEBI:30616"/>
        <dbReference type="ChEBI" id="CHEBI:43474"/>
        <dbReference type="ChEBI" id="CHEBI:456216"/>
    </reaction>
</comment>
<dbReference type="GO" id="GO:0003677">
    <property type="term" value="F:DNA binding"/>
    <property type="evidence" value="ECO:0007669"/>
    <property type="project" value="UniProtKB-UniRule"/>
</dbReference>
<feature type="binding site" evidence="11">
    <location>
        <begin position="36"/>
        <end position="43"/>
    </location>
    <ligand>
        <name>ATP</name>
        <dbReference type="ChEBI" id="CHEBI:30616"/>
        <label>1</label>
    </ligand>
</feature>
<dbReference type="SUPFAM" id="SSF52540">
    <property type="entry name" value="P-loop containing nucleoside triphosphate hydrolases"/>
    <property type="match status" value="2"/>
</dbReference>
<keyword evidence="1 11" id="KW-0963">Cytoplasm</keyword>
<dbReference type="InterPro" id="IPR032524">
    <property type="entry name" value="ABC_tran_C"/>
</dbReference>
<dbReference type="InterPro" id="IPR051309">
    <property type="entry name" value="ABCF_ATPase"/>
</dbReference>
<evidence type="ECO:0000256" key="5">
    <source>
        <dbReference type="ARBA" id="ARBA00022801"/>
    </source>
</evidence>
<dbReference type="CDD" id="cd03221">
    <property type="entry name" value="ABCF_EF-3"/>
    <property type="match status" value="2"/>
</dbReference>
<dbReference type="FunFam" id="3.40.50.300:FF:000011">
    <property type="entry name" value="Putative ABC transporter ATP-binding component"/>
    <property type="match status" value="1"/>
</dbReference>
<keyword evidence="8 11" id="KW-0234">DNA repair</keyword>
<dbReference type="InterPro" id="IPR043686">
    <property type="entry name" value="Uup"/>
</dbReference>
<evidence type="ECO:0000256" key="2">
    <source>
        <dbReference type="ARBA" id="ARBA00022737"/>
    </source>
</evidence>
<dbReference type="KEGG" id="ole:K0B96_10675"/>
<sequence length="614" mass="68235">MALLSLLDVSLSFGGPAVLEAVNLQIDPGERVCLVGRNGAGKSTLMRVIAGEMKPDRGDVFRPAGAVYTRLPQEIPTDIEGTVHDVVAGGLREAHVHEEEWERDVRLEDLFERLQLPLTKPFADLSGGLKRRALLGRALAGAPSLLLLDEPTNHLDIESILWLEKFLATEKLSLFFVTHDRAFLRNLATRIVELDRGRLSSWSCDYDTYLVRKQEVLEAEEKNAALFDKKLAQEEEWIRRGVRAQRSRATARINQLMQMRADRVARRERAGNVTMRLAEADRTGVKVIETENASFAFADGHTVVRDFTTTITRGDKIGLMGPNGAGKTTLIKLLLGQLSPTAGTVTHGTNLEIVYYDQLRAQIDDAKSVADNIADGNTTVTIDGRTRHVISYLQDFLFTPDRARTPARVLSGGERNRLLLARLFTKPANVLVLDEPTNDLDAETLDLLEDLLVEYQGTLLLVSHDREFLDNVVTSTFVFEGDGRIAEYVGGYADWQREKERQAVRALAAARATEAAEAAKAPAVPSADGPGKTARPRKLSFKEQRELEALPARIEAWEKEQAELTAKLVDPQFYQRGGAAVREIESRLAEIEREHATAFSRWETLETQRAAAAN</sequence>
<dbReference type="RefSeq" id="WP_220160889.1">
    <property type="nucleotide sequence ID" value="NZ_CP080507.1"/>
</dbReference>
<evidence type="ECO:0000256" key="3">
    <source>
        <dbReference type="ARBA" id="ARBA00022741"/>
    </source>
</evidence>
<dbReference type="GO" id="GO:0005524">
    <property type="term" value="F:ATP binding"/>
    <property type="evidence" value="ECO:0007669"/>
    <property type="project" value="UniProtKB-UniRule"/>
</dbReference>
<feature type="domain" description="ABC transporter" evidence="13">
    <location>
        <begin position="4"/>
        <end position="221"/>
    </location>
</feature>
<keyword evidence="6 11" id="KW-0067">ATP-binding</keyword>
<keyword evidence="3 11" id="KW-0547">Nucleotide-binding</keyword>
<reference evidence="14" key="1">
    <citation type="submission" date="2021-08" db="EMBL/GenBank/DDBJ databases">
        <title>Genome of a novel bacterium of the phylum Verrucomicrobia, Oleiharenicola sp. KSB-15.</title>
        <authorList>
            <person name="Chung J.-H."/>
            <person name="Ahn J.-H."/>
            <person name="Yoon Y."/>
            <person name="Kim D.-Y."/>
            <person name="An S.-H."/>
            <person name="Park I."/>
            <person name="Yeon J."/>
        </authorList>
    </citation>
    <scope>NUCLEOTIDE SEQUENCE</scope>
    <source>
        <strain evidence="14">KSB-15</strain>
    </source>
</reference>
<dbReference type="PANTHER" id="PTHR42855">
    <property type="entry name" value="ABC TRANSPORTER ATP-BINDING SUBUNIT"/>
    <property type="match status" value="1"/>
</dbReference>
<dbReference type="GO" id="GO:0016887">
    <property type="term" value="F:ATP hydrolysis activity"/>
    <property type="evidence" value="ECO:0007669"/>
    <property type="project" value="UniProtKB-UniRule"/>
</dbReference>
<dbReference type="InterPro" id="IPR003593">
    <property type="entry name" value="AAA+_ATPase"/>
</dbReference>
<evidence type="ECO:0000259" key="13">
    <source>
        <dbReference type="PROSITE" id="PS50893"/>
    </source>
</evidence>
<evidence type="ECO:0000256" key="8">
    <source>
        <dbReference type="ARBA" id="ARBA00023204"/>
    </source>
</evidence>
<feature type="binding site" evidence="11">
    <location>
        <begin position="321"/>
        <end position="328"/>
    </location>
    <ligand>
        <name>ATP</name>
        <dbReference type="ChEBI" id="CHEBI:30616"/>
        <label>2</label>
    </ligand>
</feature>
<evidence type="ECO:0000256" key="4">
    <source>
        <dbReference type="ARBA" id="ARBA00022763"/>
    </source>
</evidence>
<dbReference type="SMART" id="SM00382">
    <property type="entry name" value="AAA"/>
    <property type="match status" value="2"/>
</dbReference>
<dbReference type="InterPro" id="IPR037118">
    <property type="entry name" value="Val-tRNA_synth_C_sf"/>
</dbReference>
<keyword evidence="5 11" id="KW-0378">Hydrolase</keyword>
<feature type="region of interest" description="Disordered" evidence="12">
    <location>
        <begin position="517"/>
        <end position="540"/>
    </location>
</feature>
<evidence type="ECO:0000256" key="9">
    <source>
        <dbReference type="ARBA" id="ARBA00049360"/>
    </source>
</evidence>
<comment type="function">
    <text evidence="11">Probably plays a role in ribosome assembly or function. May be involved in resolution of branched DNA intermediates that result from template switching in postreplication gaps. Binds DNA and has ATPase activity.</text>
</comment>
<evidence type="ECO:0000256" key="6">
    <source>
        <dbReference type="ARBA" id="ARBA00022840"/>
    </source>
</evidence>
<dbReference type="Gene3D" id="3.40.50.300">
    <property type="entry name" value="P-loop containing nucleotide triphosphate hydrolases"/>
    <property type="match status" value="2"/>
</dbReference>
<keyword evidence="7 11" id="KW-0238">DNA-binding</keyword>
<dbReference type="Proteomes" id="UP000825051">
    <property type="component" value="Chromosome"/>
</dbReference>
<comment type="subcellular location">
    <subcellularLocation>
        <location evidence="11">Cytoplasm</location>
    </subcellularLocation>
    <text evidence="11">Associates with ribosomes.</text>
</comment>
<gene>
    <name evidence="11" type="primary">uup</name>
    <name evidence="14" type="ORF">K0B96_10675</name>
</gene>
<keyword evidence="4 11" id="KW-0227">DNA damage</keyword>
<dbReference type="InterPro" id="IPR032781">
    <property type="entry name" value="ABC_tran_Xtn"/>
</dbReference>
<dbReference type="InterPro" id="IPR027417">
    <property type="entry name" value="P-loop_NTPase"/>
</dbReference>